<dbReference type="Proteomes" id="UP000266861">
    <property type="component" value="Unassembled WGS sequence"/>
</dbReference>
<keyword evidence="2" id="KW-1185">Reference proteome</keyword>
<reference evidence="1 2" key="1">
    <citation type="submission" date="2018-08" db="EMBL/GenBank/DDBJ databases">
        <title>Genome and evolution of the arbuscular mycorrhizal fungus Diversispora epigaea (formerly Glomus versiforme) and its bacterial endosymbionts.</title>
        <authorList>
            <person name="Sun X."/>
            <person name="Fei Z."/>
            <person name="Harrison M."/>
        </authorList>
    </citation>
    <scope>NUCLEOTIDE SEQUENCE [LARGE SCALE GENOMIC DNA]</scope>
    <source>
        <strain evidence="1 2">IT104</strain>
    </source>
</reference>
<dbReference type="AlphaFoldDB" id="A0A397GB06"/>
<comment type="caution">
    <text evidence="1">The sequence shown here is derived from an EMBL/GenBank/DDBJ whole genome shotgun (WGS) entry which is preliminary data.</text>
</comment>
<protein>
    <submittedName>
        <fullName evidence="1">Uncharacterized protein</fullName>
    </submittedName>
</protein>
<evidence type="ECO:0000313" key="2">
    <source>
        <dbReference type="Proteomes" id="UP000266861"/>
    </source>
</evidence>
<name>A0A397GB06_9GLOM</name>
<evidence type="ECO:0000313" key="1">
    <source>
        <dbReference type="EMBL" id="RHZ48205.1"/>
    </source>
</evidence>
<accession>A0A397GB06</accession>
<gene>
    <name evidence="1" type="ORF">Glove_555g15</name>
</gene>
<dbReference type="EMBL" id="PQFF01000473">
    <property type="protein sequence ID" value="RHZ48205.1"/>
    <property type="molecule type" value="Genomic_DNA"/>
</dbReference>
<organism evidence="1 2">
    <name type="scientific">Diversispora epigaea</name>
    <dbReference type="NCBI Taxonomy" id="1348612"/>
    <lineage>
        <taxon>Eukaryota</taxon>
        <taxon>Fungi</taxon>
        <taxon>Fungi incertae sedis</taxon>
        <taxon>Mucoromycota</taxon>
        <taxon>Glomeromycotina</taxon>
        <taxon>Glomeromycetes</taxon>
        <taxon>Diversisporales</taxon>
        <taxon>Diversisporaceae</taxon>
        <taxon>Diversispora</taxon>
    </lineage>
</organism>
<proteinExistence type="predicted"/>
<sequence>MIEHEKIKQYVESIQVICAFDRNALELEKLVEKELADEISSYQSQILSVWTEGLVKYFNNALDEKNSRWQSKKKSRVGKKM</sequence>
<dbReference type="OrthoDB" id="10559030at2759"/>